<dbReference type="GO" id="GO:0003676">
    <property type="term" value="F:nucleic acid binding"/>
    <property type="evidence" value="ECO:0007669"/>
    <property type="project" value="InterPro"/>
</dbReference>
<sequence length="105" mass="11885">PRSAVAEAGRFWSSDPHAKKVLLCVWWCTSGPIHWELLPPNTTVTVDLYCRQLDTLAEKLRGKMDRVFFLHDSACPHVAKSTRQEIQDPVGRRSQPPVFSGHGFD</sequence>
<reference evidence="2 3" key="1">
    <citation type="submission" date="2014-03" db="EMBL/GenBank/DDBJ databases">
        <title>Draft genome of the hookworm Oesophagostomum dentatum.</title>
        <authorList>
            <person name="Mitreva M."/>
        </authorList>
    </citation>
    <scope>NUCLEOTIDE SEQUENCE [LARGE SCALE GENOMIC DNA]</scope>
    <source>
        <strain evidence="2 3">OD-Hann</strain>
    </source>
</reference>
<dbReference type="Gene3D" id="3.30.420.10">
    <property type="entry name" value="Ribonuclease H-like superfamily/Ribonuclease H"/>
    <property type="match status" value="1"/>
</dbReference>
<dbReference type="InterPro" id="IPR052709">
    <property type="entry name" value="Transposase-MT_Hybrid"/>
</dbReference>
<protein>
    <submittedName>
        <fullName evidence="2">Transposase</fullName>
    </submittedName>
</protein>
<dbReference type="InterPro" id="IPR036397">
    <property type="entry name" value="RNaseH_sf"/>
</dbReference>
<proteinExistence type="predicted"/>
<dbReference type="Proteomes" id="UP000053660">
    <property type="component" value="Unassembled WGS sequence"/>
</dbReference>
<organism evidence="2 3">
    <name type="scientific">Oesophagostomum dentatum</name>
    <name type="common">Nodular worm</name>
    <dbReference type="NCBI Taxonomy" id="61180"/>
    <lineage>
        <taxon>Eukaryota</taxon>
        <taxon>Metazoa</taxon>
        <taxon>Ecdysozoa</taxon>
        <taxon>Nematoda</taxon>
        <taxon>Chromadorea</taxon>
        <taxon>Rhabditida</taxon>
        <taxon>Rhabditina</taxon>
        <taxon>Rhabditomorpha</taxon>
        <taxon>Strongyloidea</taxon>
        <taxon>Strongylidae</taxon>
        <taxon>Oesophagostomum</taxon>
    </lineage>
</organism>
<dbReference type="AlphaFoldDB" id="A0A0B1SYP9"/>
<dbReference type="Pfam" id="PF01359">
    <property type="entry name" value="Transposase_1"/>
    <property type="match status" value="1"/>
</dbReference>
<dbReference type="OrthoDB" id="9970333at2759"/>
<evidence type="ECO:0000313" key="3">
    <source>
        <dbReference type="Proteomes" id="UP000053660"/>
    </source>
</evidence>
<feature type="region of interest" description="Disordered" evidence="1">
    <location>
        <begin position="80"/>
        <end position="105"/>
    </location>
</feature>
<dbReference type="EMBL" id="KN556055">
    <property type="protein sequence ID" value="KHJ88315.1"/>
    <property type="molecule type" value="Genomic_DNA"/>
</dbReference>
<gene>
    <name evidence="2" type="ORF">OESDEN_11894</name>
</gene>
<feature type="non-terminal residue" evidence="2">
    <location>
        <position position="1"/>
    </location>
</feature>
<dbReference type="PANTHER" id="PTHR46060:SF1">
    <property type="entry name" value="MARINER MOS1 TRANSPOSASE-LIKE PROTEIN"/>
    <property type="match status" value="1"/>
</dbReference>
<dbReference type="PANTHER" id="PTHR46060">
    <property type="entry name" value="MARINER MOS1 TRANSPOSASE-LIKE PROTEIN"/>
    <property type="match status" value="1"/>
</dbReference>
<evidence type="ECO:0000256" key="1">
    <source>
        <dbReference type="SAM" id="MobiDB-lite"/>
    </source>
</evidence>
<keyword evidence="3" id="KW-1185">Reference proteome</keyword>
<evidence type="ECO:0000313" key="2">
    <source>
        <dbReference type="EMBL" id="KHJ88315.1"/>
    </source>
</evidence>
<accession>A0A0B1SYP9</accession>
<dbReference type="InterPro" id="IPR001888">
    <property type="entry name" value="Transposase_1"/>
</dbReference>
<name>A0A0B1SYP9_OESDE</name>